<organism evidence="2 3">
    <name type="scientific">Acipenser ruthenus</name>
    <name type="common">Sterlet sturgeon</name>
    <dbReference type="NCBI Taxonomy" id="7906"/>
    <lineage>
        <taxon>Eukaryota</taxon>
        <taxon>Metazoa</taxon>
        <taxon>Chordata</taxon>
        <taxon>Craniata</taxon>
        <taxon>Vertebrata</taxon>
        <taxon>Euteleostomi</taxon>
        <taxon>Actinopterygii</taxon>
        <taxon>Chondrostei</taxon>
        <taxon>Acipenseriformes</taxon>
        <taxon>Acipenseridae</taxon>
        <taxon>Acipenser</taxon>
    </lineage>
</organism>
<comment type="caution">
    <text evidence="2">The sequence shown here is derived from an EMBL/GenBank/DDBJ whole genome shotgun (WGS) entry which is preliminary data.</text>
</comment>
<feature type="compositionally biased region" description="Basic and acidic residues" evidence="1">
    <location>
        <begin position="119"/>
        <end position="129"/>
    </location>
</feature>
<sequence length="129" mass="13965">MDGIRFSGDFQLCAEEGRQAGRQAVPLRSQPCAKSERRLPIPCGTQAQHMSGLPASDSTARGFSVETLGEKPKQTHTAHPLSFTLTDRQKASVSNPSACFPGIALKSQRRKSIGSIRESVLRESDPAEE</sequence>
<evidence type="ECO:0000256" key="1">
    <source>
        <dbReference type="SAM" id="MobiDB-lite"/>
    </source>
</evidence>
<dbReference type="EMBL" id="SCEB01214478">
    <property type="protein sequence ID" value="RXM35132.1"/>
    <property type="molecule type" value="Genomic_DNA"/>
</dbReference>
<proteinExistence type="predicted"/>
<keyword evidence="3" id="KW-1185">Reference proteome</keyword>
<feature type="region of interest" description="Disordered" evidence="1">
    <location>
        <begin position="109"/>
        <end position="129"/>
    </location>
</feature>
<gene>
    <name evidence="2" type="ORF">EOD39_4340</name>
</gene>
<dbReference type="Proteomes" id="UP000289886">
    <property type="component" value="Unassembled WGS sequence"/>
</dbReference>
<name>A0A444UIV6_ACIRT</name>
<protein>
    <submittedName>
        <fullName evidence="2">Uncharacterized protein</fullName>
    </submittedName>
</protein>
<reference evidence="2 3" key="1">
    <citation type="submission" date="2019-01" db="EMBL/GenBank/DDBJ databases">
        <title>Draft Genome and Complete Hox-Cluster Characterization of the Sterlet Sturgeon (Acipenser ruthenus).</title>
        <authorList>
            <person name="Wei Q."/>
        </authorList>
    </citation>
    <scope>NUCLEOTIDE SEQUENCE [LARGE SCALE GENOMIC DNA]</scope>
    <source>
        <strain evidence="2">WHYD16114868_AA</strain>
        <tissue evidence="2">Blood</tissue>
    </source>
</reference>
<accession>A0A444UIV6</accession>
<dbReference type="AlphaFoldDB" id="A0A444UIV6"/>
<evidence type="ECO:0000313" key="2">
    <source>
        <dbReference type="EMBL" id="RXM35132.1"/>
    </source>
</evidence>
<evidence type="ECO:0000313" key="3">
    <source>
        <dbReference type="Proteomes" id="UP000289886"/>
    </source>
</evidence>